<accession>A0A9W8YQ64</accession>
<evidence type="ECO:0000313" key="4">
    <source>
        <dbReference type="Proteomes" id="UP001140453"/>
    </source>
</evidence>
<dbReference type="AlphaFoldDB" id="A0A9W8YQ64"/>
<protein>
    <recommendedName>
        <fullName evidence="2">Ubiquitin-like domain-containing protein</fullName>
    </recommendedName>
</protein>
<keyword evidence="4" id="KW-1185">Reference proteome</keyword>
<dbReference type="PANTHER" id="PTHR13275">
    <property type="entry name" value="YL-1 PROTEIN TRANSCRIPTION FACTOR-LIKE 1"/>
    <property type="match status" value="1"/>
</dbReference>
<comment type="caution">
    <text evidence="3">The sequence shown here is derived from an EMBL/GenBank/DDBJ whole genome shotgun (WGS) entry which is preliminary data.</text>
</comment>
<feature type="compositionally biased region" description="Basic and acidic residues" evidence="1">
    <location>
        <begin position="313"/>
        <end position="355"/>
    </location>
</feature>
<evidence type="ECO:0000259" key="2">
    <source>
        <dbReference type="Pfam" id="PF22893"/>
    </source>
</evidence>
<feature type="compositionally biased region" description="Basic residues" evidence="1">
    <location>
        <begin position="686"/>
        <end position="696"/>
    </location>
</feature>
<dbReference type="Proteomes" id="UP001140453">
    <property type="component" value="Unassembled WGS sequence"/>
</dbReference>
<feature type="compositionally biased region" description="Polar residues" evidence="1">
    <location>
        <begin position="8"/>
        <end position="20"/>
    </location>
</feature>
<evidence type="ECO:0000256" key="1">
    <source>
        <dbReference type="SAM" id="MobiDB-lite"/>
    </source>
</evidence>
<evidence type="ECO:0000313" key="3">
    <source>
        <dbReference type="EMBL" id="KAJ4389384.1"/>
    </source>
</evidence>
<dbReference type="Pfam" id="PF22893">
    <property type="entry name" value="ULD_2"/>
    <property type="match status" value="1"/>
</dbReference>
<dbReference type="GO" id="GO:0005634">
    <property type="term" value="C:nucleus"/>
    <property type="evidence" value="ECO:0007669"/>
    <property type="project" value="TreeGrafter"/>
</dbReference>
<dbReference type="CDD" id="cd22249">
    <property type="entry name" value="UDM1_RNF168_RNF169-like"/>
    <property type="match status" value="1"/>
</dbReference>
<dbReference type="PANTHER" id="PTHR13275:SF4">
    <property type="entry name" value="VACUOLAR PROTEIN SORTING-ASSOCIATED PROTEIN 72 HOMOLOG"/>
    <property type="match status" value="1"/>
</dbReference>
<organism evidence="3 4">
    <name type="scientific">Gnomoniopsis smithogilvyi</name>
    <dbReference type="NCBI Taxonomy" id="1191159"/>
    <lineage>
        <taxon>Eukaryota</taxon>
        <taxon>Fungi</taxon>
        <taxon>Dikarya</taxon>
        <taxon>Ascomycota</taxon>
        <taxon>Pezizomycotina</taxon>
        <taxon>Sordariomycetes</taxon>
        <taxon>Sordariomycetidae</taxon>
        <taxon>Diaporthales</taxon>
        <taxon>Gnomoniaceae</taxon>
        <taxon>Gnomoniopsis</taxon>
    </lineage>
</organism>
<sequence>MSRKRQTIIDTSQSGSLADSDSQEEFEHDTQADETDLDYRDDIDPSDSASATAEYSVNHSARNARHPSRQHSIQRPRQPTRYYSATAHTPPAGSLPPGEYLPAMSTQDSDLYGGYAPPPGARYPYDPRGAAYPQSAVGGPYAPPSHPGAYGAQMVPWGGQTANPFQPHSPYYEGHRHEMMPYQPPGFPVPYAAPGPHSANFGMTHHLNHVIYPAPPPPQTEVGVPVRGPTPAPPEERKPDPEFLKMKEQLEMMQLERKKAEEAQARAELEQRIRQEEERKIKDRMDAMREAQEVAKKEIELARIAAETAARERLEEARKAEEERRRMEAELRAQAAREERERIEKEKQAEAERAAEQAAALERAERAAREKYEAAKKAEEESKAEMARQKELIEIETKNKLLAEQKAAEEAKAAAELKAAEAAKAAEIEKETLRQQAIQEHEAKLAAEKKALAEAEQAAAAAKQQAHDEFVLKQAEEKKKAEEAAAAAEQAKKDAEELKAKILEEGKKAAEEEAKKQTGDDKEPIKFKDAVGRKYSFPWRLASKWRTMEGLINQAFVHIDSVGPHVLEGHYDLEGPEGELILKEIWDNTVQPGWQITMKMWPPDQHRPRHPTQIRMPPGLSPEQQREFINNNIRMRAPRDPRAFAMPGGGGGGGPMGRPPVPPFGNFMPGPHGPMPEGVEAVIPGRAKKDKGKKATKSSGWGLIFGAPPKKSSSSKKKGGK</sequence>
<feature type="region of interest" description="Disordered" evidence="1">
    <location>
        <begin position="313"/>
        <end position="388"/>
    </location>
</feature>
<feature type="compositionally biased region" description="Basic residues" evidence="1">
    <location>
        <begin position="62"/>
        <end position="74"/>
    </location>
</feature>
<feature type="region of interest" description="Disordered" evidence="1">
    <location>
        <begin position="647"/>
        <end position="721"/>
    </location>
</feature>
<feature type="compositionally biased region" description="Polar residues" evidence="1">
    <location>
        <begin position="47"/>
        <end position="61"/>
    </location>
</feature>
<reference evidence="3" key="1">
    <citation type="submission" date="2022-10" db="EMBL/GenBank/DDBJ databases">
        <title>Tapping the CABI collections for fungal endophytes: first genome assemblies for Collariella, Neodidymelliopsis, Ascochyta clinopodiicola, Didymella pomorum, Didymosphaeria variabile, Neocosmospora piperis and Neocucurbitaria cava.</title>
        <authorList>
            <person name="Hill R."/>
        </authorList>
    </citation>
    <scope>NUCLEOTIDE SEQUENCE</scope>
    <source>
        <strain evidence="3">IMI 355082</strain>
    </source>
</reference>
<proteinExistence type="predicted"/>
<feature type="domain" description="Ubiquitin-like" evidence="2">
    <location>
        <begin position="521"/>
        <end position="603"/>
    </location>
</feature>
<gene>
    <name evidence="3" type="ORF">N0V93_006852</name>
</gene>
<dbReference type="InterPro" id="IPR054464">
    <property type="entry name" value="ULD_fung"/>
</dbReference>
<feature type="region of interest" description="Disordered" evidence="1">
    <location>
        <begin position="221"/>
        <end position="240"/>
    </location>
</feature>
<feature type="compositionally biased region" description="Gly residues" evidence="1">
    <location>
        <begin position="647"/>
        <end position="656"/>
    </location>
</feature>
<name>A0A9W8YQ64_9PEZI</name>
<feature type="compositionally biased region" description="Basic and acidic residues" evidence="1">
    <location>
        <begin position="362"/>
        <end position="388"/>
    </location>
</feature>
<feature type="compositionally biased region" description="Polar residues" evidence="1">
    <location>
        <begin position="75"/>
        <end position="87"/>
    </location>
</feature>
<feature type="region of interest" description="Disordered" evidence="1">
    <location>
        <begin position="1"/>
        <end position="120"/>
    </location>
</feature>
<dbReference type="OrthoDB" id="3045089at2759"/>
<feature type="compositionally biased region" description="Acidic residues" evidence="1">
    <location>
        <begin position="21"/>
        <end position="36"/>
    </location>
</feature>
<dbReference type="EMBL" id="JAPEVB010000004">
    <property type="protein sequence ID" value="KAJ4389384.1"/>
    <property type="molecule type" value="Genomic_DNA"/>
</dbReference>